<organism evidence="8 9">
    <name type="scientific">Aspergillus granulosus</name>
    <dbReference type="NCBI Taxonomy" id="176169"/>
    <lineage>
        <taxon>Eukaryota</taxon>
        <taxon>Fungi</taxon>
        <taxon>Dikarya</taxon>
        <taxon>Ascomycota</taxon>
        <taxon>Pezizomycotina</taxon>
        <taxon>Eurotiomycetes</taxon>
        <taxon>Eurotiomycetidae</taxon>
        <taxon>Eurotiales</taxon>
        <taxon>Aspergillaceae</taxon>
        <taxon>Aspergillus</taxon>
        <taxon>Aspergillus subgen. Nidulantes</taxon>
    </lineage>
</organism>
<reference evidence="8 9" key="1">
    <citation type="submission" date="2024-07" db="EMBL/GenBank/DDBJ databases">
        <title>Section-level genome sequencing and comparative genomics of Aspergillus sections Usti and Cavernicolus.</title>
        <authorList>
            <consortium name="Lawrence Berkeley National Laboratory"/>
            <person name="Nybo J.L."/>
            <person name="Vesth T.C."/>
            <person name="Theobald S."/>
            <person name="Frisvad J.C."/>
            <person name="Larsen T.O."/>
            <person name="Kjaerboelling I."/>
            <person name="Rothschild-Mancinelli K."/>
            <person name="Lyhne E.K."/>
            <person name="Kogle M.E."/>
            <person name="Barry K."/>
            <person name="Clum A."/>
            <person name="Na H."/>
            <person name="Ledsgaard L."/>
            <person name="Lin J."/>
            <person name="Lipzen A."/>
            <person name="Kuo A."/>
            <person name="Riley R."/>
            <person name="Mondo S."/>
            <person name="Labutti K."/>
            <person name="Haridas S."/>
            <person name="Pangalinan J."/>
            <person name="Salamov A.A."/>
            <person name="Simmons B.A."/>
            <person name="Magnuson J.K."/>
            <person name="Chen J."/>
            <person name="Drula E."/>
            <person name="Henrissat B."/>
            <person name="Wiebenga A."/>
            <person name="Lubbers R.J."/>
            <person name="Gomes A.C."/>
            <person name="Makela M.R."/>
            <person name="Stajich J."/>
            <person name="Grigoriev I.V."/>
            <person name="Mortensen U.H."/>
            <person name="De Vries R.P."/>
            <person name="Baker S.E."/>
            <person name="Andersen M.R."/>
        </authorList>
    </citation>
    <scope>NUCLEOTIDE SEQUENCE [LARGE SCALE GENOMIC DNA]</scope>
    <source>
        <strain evidence="8 9">CBS 588.65</strain>
    </source>
</reference>
<evidence type="ECO:0000256" key="2">
    <source>
        <dbReference type="ARBA" id="ARBA00023015"/>
    </source>
</evidence>
<keyword evidence="3" id="KW-0238">DNA-binding</keyword>
<evidence type="ECO:0000313" key="9">
    <source>
        <dbReference type="Proteomes" id="UP001610334"/>
    </source>
</evidence>
<keyword evidence="5" id="KW-0539">Nucleus</keyword>
<dbReference type="InterPro" id="IPR002100">
    <property type="entry name" value="TF_MADSbox"/>
</dbReference>
<evidence type="ECO:0000256" key="5">
    <source>
        <dbReference type="ARBA" id="ARBA00023242"/>
    </source>
</evidence>
<feature type="domain" description="MADS-box" evidence="7">
    <location>
        <begin position="14"/>
        <end position="58"/>
    </location>
</feature>
<protein>
    <recommendedName>
        <fullName evidence="7">MADS-box domain-containing protein</fullName>
    </recommendedName>
</protein>
<dbReference type="SUPFAM" id="SSF55455">
    <property type="entry name" value="SRF-like"/>
    <property type="match status" value="1"/>
</dbReference>
<keyword evidence="9" id="KW-1185">Reference proteome</keyword>
<proteinExistence type="predicted"/>
<evidence type="ECO:0000256" key="3">
    <source>
        <dbReference type="ARBA" id="ARBA00023125"/>
    </source>
</evidence>
<gene>
    <name evidence="8" type="ORF">BJX63DRAFT_416940</name>
</gene>
<name>A0ABR4GRR7_9EURO</name>
<evidence type="ECO:0000256" key="4">
    <source>
        <dbReference type="ARBA" id="ARBA00023163"/>
    </source>
</evidence>
<evidence type="ECO:0000313" key="8">
    <source>
        <dbReference type="EMBL" id="KAL2801617.1"/>
    </source>
</evidence>
<evidence type="ECO:0000256" key="1">
    <source>
        <dbReference type="ARBA" id="ARBA00004123"/>
    </source>
</evidence>
<dbReference type="Pfam" id="PF00319">
    <property type="entry name" value="SRF-TF"/>
    <property type="match status" value="1"/>
</dbReference>
<evidence type="ECO:0000259" key="7">
    <source>
        <dbReference type="Pfam" id="PF00319"/>
    </source>
</evidence>
<dbReference type="Proteomes" id="UP001610334">
    <property type="component" value="Unassembled WGS sequence"/>
</dbReference>
<sequence length="100" mass="11715">MAKPKVIHRRTSNKPKAKSQQHRRRGDTLFRKAFEFSQGCDADVMLVFRLRKNGQIYIFNSNDQWFPTRDDLTLTFPTPLRITWKELAAKYEGKVEGTGK</sequence>
<keyword evidence="2" id="KW-0805">Transcription regulation</keyword>
<comment type="subcellular location">
    <subcellularLocation>
        <location evidence="1">Nucleus</location>
    </subcellularLocation>
</comment>
<keyword evidence="4" id="KW-0804">Transcription</keyword>
<accession>A0ABR4GRR7</accession>
<dbReference type="InterPro" id="IPR036879">
    <property type="entry name" value="TF_MADSbox_sf"/>
</dbReference>
<feature type="region of interest" description="Disordered" evidence="6">
    <location>
        <begin position="1"/>
        <end position="25"/>
    </location>
</feature>
<dbReference type="EMBL" id="JBFXLT010000288">
    <property type="protein sequence ID" value="KAL2801617.1"/>
    <property type="molecule type" value="Genomic_DNA"/>
</dbReference>
<evidence type="ECO:0000256" key="6">
    <source>
        <dbReference type="SAM" id="MobiDB-lite"/>
    </source>
</evidence>
<comment type="caution">
    <text evidence="8">The sequence shown here is derived from an EMBL/GenBank/DDBJ whole genome shotgun (WGS) entry which is preliminary data.</text>
</comment>